<dbReference type="EMBL" id="QPEX01000017">
    <property type="protein sequence ID" value="RCS51921.1"/>
    <property type="molecule type" value="Genomic_DNA"/>
</dbReference>
<dbReference type="InterPro" id="IPR013762">
    <property type="entry name" value="Integrase-like_cat_sf"/>
</dbReference>
<keyword evidence="1" id="KW-0233">DNA recombination</keyword>
<dbReference type="AlphaFoldDB" id="A0A368KSI4"/>
<comment type="caution">
    <text evidence="2">The sequence shown here is derived from an EMBL/GenBank/DDBJ whole genome shotgun (WGS) entry which is preliminary data.</text>
</comment>
<evidence type="ECO:0000313" key="3">
    <source>
        <dbReference type="Proteomes" id="UP000253562"/>
    </source>
</evidence>
<dbReference type="Proteomes" id="UP000253562">
    <property type="component" value="Unassembled WGS sequence"/>
</dbReference>
<proteinExistence type="predicted"/>
<evidence type="ECO:0000313" key="2">
    <source>
        <dbReference type="EMBL" id="RCS51921.1"/>
    </source>
</evidence>
<organism evidence="2 3">
    <name type="scientific">Bremerella cremea</name>
    <dbReference type="NCBI Taxonomy" id="1031537"/>
    <lineage>
        <taxon>Bacteria</taxon>
        <taxon>Pseudomonadati</taxon>
        <taxon>Planctomycetota</taxon>
        <taxon>Planctomycetia</taxon>
        <taxon>Pirellulales</taxon>
        <taxon>Pirellulaceae</taxon>
        <taxon>Bremerella</taxon>
    </lineage>
</organism>
<sequence>MTFKSAVQTVGVRSSPSERDAALLNGFRPFNRLRVMTKKSRRYQLQWIESSRRWRKEYQGKQYYFPLEDGETKASSYRRCLQAWEAKKVEVDAKAGQADPGSREEYLINFLLGLQDVHRKNEDPTRYLAVAETLKLLHAAILQHVDLPLDEDGNVIEPDEDWEVRKQRQIREQAHRFQEQLQTDLRAKVGGKVEPVAKPWESDAEDTADYTLSAQLDKFQMAHPKVNKYRLKQYKDWADLTADVRSLNGDHCREFFNHLTQLVASGEKSAKYCKDVLATFKQFIRYLCRDAELIDHEPKNLESLRISAPAQEIQTFKISELKKYLKLADERLELYLLLMMNCGVTQADIASLTHEHVDWRKGRIIRRRSKTKDSVGNVPTVNYRLWPRTLKLLRQFRSKDEKLVLLTERGTPVATTSVAGESRNDSIRLAFKRMRESKGLTGLPLKFIRKTSSTLIAKQFGEDTATLFLGDAPTSVAQRHYLAVEDTRLDEPLKWLRKQYGI</sequence>
<reference evidence="2 3" key="1">
    <citation type="submission" date="2018-07" db="EMBL/GenBank/DDBJ databases">
        <title>Comparative genomes isolates from brazilian mangrove.</title>
        <authorList>
            <person name="De Araujo J.E."/>
            <person name="Taketani R.G."/>
            <person name="Silva M.C.P."/>
            <person name="Lourenco M.V."/>
            <person name="Oliveira V.M."/>
            <person name="Andreote F.D."/>
        </authorList>
    </citation>
    <scope>NUCLEOTIDE SEQUENCE [LARGE SCALE GENOMIC DNA]</scope>
    <source>
        <strain evidence="2 3">HEX PRIS-MGV</strain>
    </source>
</reference>
<name>A0A368KSI4_9BACT</name>
<evidence type="ECO:0000256" key="1">
    <source>
        <dbReference type="ARBA" id="ARBA00023172"/>
    </source>
</evidence>
<dbReference type="SUPFAM" id="SSF56349">
    <property type="entry name" value="DNA breaking-rejoining enzymes"/>
    <property type="match status" value="1"/>
</dbReference>
<accession>A0A368KSI4</accession>
<gene>
    <name evidence="2" type="ORF">DTL42_10210</name>
</gene>
<dbReference type="InterPro" id="IPR011010">
    <property type="entry name" value="DNA_brk_join_enz"/>
</dbReference>
<dbReference type="GO" id="GO:0003677">
    <property type="term" value="F:DNA binding"/>
    <property type="evidence" value="ECO:0007669"/>
    <property type="project" value="InterPro"/>
</dbReference>
<dbReference type="Gene3D" id="1.10.443.10">
    <property type="entry name" value="Intergrase catalytic core"/>
    <property type="match status" value="1"/>
</dbReference>
<evidence type="ECO:0008006" key="4">
    <source>
        <dbReference type="Google" id="ProtNLM"/>
    </source>
</evidence>
<protein>
    <recommendedName>
        <fullName evidence="4">Tyr recombinase domain-containing protein</fullName>
    </recommendedName>
</protein>
<dbReference type="GO" id="GO:0006310">
    <property type="term" value="P:DNA recombination"/>
    <property type="evidence" value="ECO:0007669"/>
    <property type="project" value="UniProtKB-KW"/>
</dbReference>
<dbReference type="GO" id="GO:0015074">
    <property type="term" value="P:DNA integration"/>
    <property type="evidence" value="ECO:0007669"/>
    <property type="project" value="InterPro"/>
</dbReference>